<comment type="similarity">
    <text evidence="1">Belongs to the cytochrome P450 family.</text>
</comment>
<proteinExistence type="inferred from homology"/>
<dbReference type="GO" id="GO:0016705">
    <property type="term" value="F:oxidoreductase activity, acting on paired donors, with incorporation or reduction of molecular oxygen"/>
    <property type="evidence" value="ECO:0007669"/>
    <property type="project" value="InterPro"/>
</dbReference>
<evidence type="ECO:0000256" key="4">
    <source>
        <dbReference type="ARBA" id="ARBA00023004"/>
    </source>
</evidence>
<dbReference type="InterPro" id="IPR002401">
    <property type="entry name" value="Cyt_P450_E_grp-I"/>
</dbReference>
<dbReference type="PRINTS" id="PR00463">
    <property type="entry name" value="EP450I"/>
</dbReference>
<dbReference type="GO" id="GO:0020037">
    <property type="term" value="F:heme binding"/>
    <property type="evidence" value="ECO:0007669"/>
    <property type="project" value="InterPro"/>
</dbReference>
<organism evidence="6 7">
    <name type="scientific">Cyclocybe aegerita</name>
    <name type="common">Black poplar mushroom</name>
    <name type="synonym">Agrocybe aegerita</name>
    <dbReference type="NCBI Taxonomy" id="1973307"/>
    <lineage>
        <taxon>Eukaryota</taxon>
        <taxon>Fungi</taxon>
        <taxon>Dikarya</taxon>
        <taxon>Basidiomycota</taxon>
        <taxon>Agaricomycotina</taxon>
        <taxon>Agaricomycetes</taxon>
        <taxon>Agaricomycetidae</taxon>
        <taxon>Agaricales</taxon>
        <taxon>Agaricineae</taxon>
        <taxon>Bolbitiaceae</taxon>
        <taxon>Cyclocybe</taxon>
    </lineage>
</organism>
<dbReference type="EMBL" id="CACVBS010000044">
    <property type="protein sequence ID" value="CAA7264264.1"/>
    <property type="molecule type" value="Genomic_DNA"/>
</dbReference>
<name>A0A8S0VVQ1_CYCAE</name>
<dbReference type="AlphaFoldDB" id="A0A8S0VVQ1"/>
<dbReference type="SUPFAM" id="SSF48264">
    <property type="entry name" value="Cytochrome P450"/>
    <property type="match status" value="1"/>
</dbReference>
<gene>
    <name evidence="6" type="ORF">AAE3_LOCUS6526</name>
</gene>
<evidence type="ECO:0000256" key="5">
    <source>
        <dbReference type="PIRSR" id="PIRSR602401-1"/>
    </source>
</evidence>
<accession>A0A8S0VVQ1</accession>
<protein>
    <recommendedName>
        <fullName evidence="8">Cytochrome P450</fullName>
    </recommendedName>
</protein>
<dbReference type="GO" id="GO:0004497">
    <property type="term" value="F:monooxygenase activity"/>
    <property type="evidence" value="ECO:0007669"/>
    <property type="project" value="InterPro"/>
</dbReference>
<keyword evidence="3 5" id="KW-0479">Metal-binding</keyword>
<dbReference type="InterPro" id="IPR036396">
    <property type="entry name" value="Cyt_P450_sf"/>
</dbReference>
<comment type="cofactor">
    <cofactor evidence="5">
        <name>heme</name>
        <dbReference type="ChEBI" id="CHEBI:30413"/>
    </cofactor>
</comment>
<dbReference type="CDD" id="cd00302">
    <property type="entry name" value="cytochrome_P450"/>
    <property type="match status" value="1"/>
</dbReference>
<evidence type="ECO:0008006" key="8">
    <source>
        <dbReference type="Google" id="ProtNLM"/>
    </source>
</evidence>
<dbReference type="Proteomes" id="UP000467700">
    <property type="component" value="Unassembled WGS sequence"/>
</dbReference>
<evidence type="ECO:0000256" key="3">
    <source>
        <dbReference type="ARBA" id="ARBA00022723"/>
    </source>
</evidence>
<evidence type="ECO:0000313" key="6">
    <source>
        <dbReference type="EMBL" id="CAA7264264.1"/>
    </source>
</evidence>
<dbReference type="InterPro" id="IPR050529">
    <property type="entry name" value="CYP450_sterol_14alpha_dmase"/>
</dbReference>
<evidence type="ECO:0000256" key="2">
    <source>
        <dbReference type="ARBA" id="ARBA00022617"/>
    </source>
</evidence>
<sequence length="534" mass="60368">MAIEILSTSLVTFSSATQRTTMSLNATFTNVPFLHDISYGVLNDFNVVKSASTLGLAFLAFYVYRLFFPNAKGSIKQLGGFPVVTAWTFFSKRSDFLWSHFKRSEEPHFRFQVLQHQVVALRGEEGRKAFFDTRSLDFTEGYKILMGAAPRLNDIDVDIKDTGDVSWFNKQILTLLNKKRLTDVLPTLLGDINNRMIGWGKQGRFDPFKNIYDLVFQMTVRMASCSELANNREVLDEMQNLYWQLERSATPTALLLPWFPSPAKRRKEAATKALFEKLHGFVEDRRNAEVPSTDAVDVLIAQGHTNVDIVGFILSVIFAGVINTGVNSCWALVYLASHKDWKAKAKAEVDALIEKHIGTSSAENLSKRLASIPISAWEDEMPVMESVIRETLRMTITGTALRRNLLEELTVSNGTIQKGDFVAYSLVDVHRDSEIYSNPYEFDPRRFDAGREEDKKATFAFMGWGAGRHPCTGMKIAKLEIKIIVAMMLAGFDFDVVDKTGEHMTKIPVPDRNDIHQARPVGEPCFFQFKRIVD</sequence>
<dbReference type="PANTHER" id="PTHR24304:SF2">
    <property type="entry name" value="24-HYDROXYCHOLESTEROL 7-ALPHA-HYDROXYLASE"/>
    <property type="match status" value="1"/>
</dbReference>
<keyword evidence="4 5" id="KW-0408">Iron</keyword>
<dbReference type="Pfam" id="PF00067">
    <property type="entry name" value="p450"/>
    <property type="match status" value="1"/>
</dbReference>
<feature type="binding site" description="axial binding residue" evidence="5">
    <location>
        <position position="471"/>
    </location>
    <ligand>
        <name>heme</name>
        <dbReference type="ChEBI" id="CHEBI:30413"/>
    </ligand>
    <ligandPart>
        <name>Fe</name>
        <dbReference type="ChEBI" id="CHEBI:18248"/>
    </ligandPart>
</feature>
<keyword evidence="2 5" id="KW-0349">Heme</keyword>
<reference evidence="6 7" key="1">
    <citation type="submission" date="2020-01" db="EMBL/GenBank/DDBJ databases">
        <authorList>
            <person name="Gupta K D."/>
        </authorList>
    </citation>
    <scope>NUCLEOTIDE SEQUENCE [LARGE SCALE GENOMIC DNA]</scope>
</reference>
<dbReference type="OrthoDB" id="1055148at2759"/>
<dbReference type="GO" id="GO:0005506">
    <property type="term" value="F:iron ion binding"/>
    <property type="evidence" value="ECO:0007669"/>
    <property type="project" value="InterPro"/>
</dbReference>
<dbReference type="InterPro" id="IPR001128">
    <property type="entry name" value="Cyt_P450"/>
</dbReference>
<keyword evidence="7" id="KW-1185">Reference proteome</keyword>
<dbReference type="PANTHER" id="PTHR24304">
    <property type="entry name" value="CYTOCHROME P450 FAMILY 7"/>
    <property type="match status" value="1"/>
</dbReference>
<comment type="caution">
    <text evidence="6">The sequence shown here is derived from an EMBL/GenBank/DDBJ whole genome shotgun (WGS) entry which is preliminary data.</text>
</comment>
<evidence type="ECO:0000256" key="1">
    <source>
        <dbReference type="ARBA" id="ARBA00010617"/>
    </source>
</evidence>
<dbReference type="Gene3D" id="1.10.630.10">
    <property type="entry name" value="Cytochrome P450"/>
    <property type="match status" value="1"/>
</dbReference>
<evidence type="ECO:0000313" key="7">
    <source>
        <dbReference type="Proteomes" id="UP000467700"/>
    </source>
</evidence>